<reference evidence="2" key="1">
    <citation type="submission" date="2020-12" db="EMBL/GenBank/DDBJ databases">
        <title>WGS assembly of Carya illinoinensis cv. Pawnee.</title>
        <authorList>
            <person name="Platts A."/>
            <person name="Shu S."/>
            <person name="Wright S."/>
            <person name="Barry K."/>
            <person name="Edger P."/>
            <person name="Pires J.C."/>
            <person name="Schmutz J."/>
        </authorList>
    </citation>
    <scope>NUCLEOTIDE SEQUENCE</scope>
    <source>
        <tissue evidence="2">Leaf</tissue>
    </source>
</reference>
<gene>
    <name evidence="2" type="ORF">CIPAW_05G169000</name>
</gene>
<feature type="transmembrane region" description="Helical" evidence="1">
    <location>
        <begin position="16"/>
        <end position="34"/>
    </location>
</feature>
<proteinExistence type="predicted"/>
<evidence type="ECO:0000313" key="3">
    <source>
        <dbReference type="Proteomes" id="UP000811609"/>
    </source>
</evidence>
<keyword evidence="3" id="KW-1185">Reference proteome</keyword>
<keyword evidence="1" id="KW-0472">Membrane</keyword>
<dbReference type="Proteomes" id="UP000811609">
    <property type="component" value="Chromosome 5"/>
</dbReference>
<keyword evidence="1" id="KW-0812">Transmembrane</keyword>
<protein>
    <submittedName>
        <fullName evidence="2">Uncharacterized protein</fullName>
    </submittedName>
</protein>
<dbReference type="AlphaFoldDB" id="A0A8T1QL16"/>
<organism evidence="2 3">
    <name type="scientific">Carya illinoinensis</name>
    <name type="common">Pecan</name>
    <dbReference type="NCBI Taxonomy" id="32201"/>
    <lineage>
        <taxon>Eukaryota</taxon>
        <taxon>Viridiplantae</taxon>
        <taxon>Streptophyta</taxon>
        <taxon>Embryophyta</taxon>
        <taxon>Tracheophyta</taxon>
        <taxon>Spermatophyta</taxon>
        <taxon>Magnoliopsida</taxon>
        <taxon>eudicotyledons</taxon>
        <taxon>Gunneridae</taxon>
        <taxon>Pentapetalae</taxon>
        <taxon>rosids</taxon>
        <taxon>fabids</taxon>
        <taxon>Fagales</taxon>
        <taxon>Juglandaceae</taxon>
        <taxon>Carya</taxon>
    </lineage>
</organism>
<evidence type="ECO:0000256" key="1">
    <source>
        <dbReference type="SAM" id="Phobius"/>
    </source>
</evidence>
<name>A0A8T1QL16_CARIL</name>
<dbReference type="EMBL" id="CM031813">
    <property type="protein sequence ID" value="KAG6654782.1"/>
    <property type="molecule type" value="Genomic_DNA"/>
</dbReference>
<keyword evidence="1" id="KW-1133">Transmembrane helix</keyword>
<comment type="caution">
    <text evidence="2">The sequence shown here is derived from an EMBL/GenBank/DDBJ whole genome shotgun (WGS) entry which is preliminary data.</text>
</comment>
<sequence length="116" mass="13879">MHFSERQKTKHKTHHHYLITVFHYFLFSVLFTFHRLQVDHISSIYHRCMKITVRRSYRQQSPAKLPWTNAYKDELGSFTISKFHNCAIHLYLKSDTKIEFAIGKFKGTRMSVSNSN</sequence>
<evidence type="ECO:0000313" key="2">
    <source>
        <dbReference type="EMBL" id="KAG6654782.1"/>
    </source>
</evidence>
<accession>A0A8T1QL16</accession>